<dbReference type="Proteomes" id="UP000076969">
    <property type="component" value="Chromosome"/>
</dbReference>
<reference evidence="2" key="1">
    <citation type="journal article" date="2016" name="Syst. Appl. Microbiol.">
        <title>Thermococcus piezophilus sp. nov., a novel hyperthermophilic and piezophilic archaeon with a broad pressure range for growth, isolated from a deepest hydrothermal vent at the Mid-Cayman Rise.</title>
        <authorList>
            <person name="Dalmasso C."/>
            <person name="Oger P."/>
            <person name="Selva G."/>
            <person name="Courtine D."/>
            <person name="L'Haridon S."/>
            <person name="Garlaschelli A."/>
            <person name="Roussel E."/>
            <person name="Miyazaki J."/>
            <person name="Reveillaud J."/>
            <person name="Jebbar M."/>
            <person name="Takai K."/>
            <person name="Maignien L."/>
            <person name="Alain K."/>
        </authorList>
    </citation>
    <scope>NUCLEOTIDE SEQUENCE [LARGE SCALE GENOMIC DNA]</scope>
    <source>
        <strain evidence="2">CDGS</strain>
    </source>
</reference>
<dbReference type="EMBL" id="CP015520">
    <property type="protein sequence ID" value="ANF23372.1"/>
    <property type="molecule type" value="Genomic_DNA"/>
</dbReference>
<proteinExistence type="predicted"/>
<accession>A0A172WIR8</accession>
<dbReference type="Gene3D" id="3.40.50.300">
    <property type="entry name" value="P-loop containing nucleotide triphosphate hydrolases"/>
    <property type="match status" value="1"/>
</dbReference>
<protein>
    <submittedName>
        <fullName evidence="1">Uncharacterized protein</fullName>
    </submittedName>
</protein>
<dbReference type="InterPro" id="IPR027417">
    <property type="entry name" value="P-loop_NTPase"/>
</dbReference>
<evidence type="ECO:0000313" key="2">
    <source>
        <dbReference type="Proteomes" id="UP000076969"/>
    </source>
</evidence>
<name>A0A172WIR8_9EURY</name>
<gene>
    <name evidence="1" type="ORF">A7C91_09475</name>
</gene>
<sequence>MYLFLSNFSLKTCTSLNFVIYKILSRIRKQTMNNLIRASLASFEKAAIRENKFSIVTVSILNRNAVPDYVTAWIYSLSDQLIEVISSTDNMGLEETILVPNSPVQEFKPRHYTVRLSKEHRIQIF</sequence>
<dbReference type="KEGG" id="tpie:A7C91_09475"/>
<keyword evidence="2" id="KW-1185">Reference proteome</keyword>
<evidence type="ECO:0000313" key="1">
    <source>
        <dbReference type="EMBL" id="ANF23372.1"/>
    </source>
</evidence>
<organism evidence="1 2">
    <name type="scientific">Thermococcus piezophilus</name>
    <dbReference type="NCBI Taxonomy" id="1712654"/>
    <lineage>
        <taxon>Archaea</taxon>
        <taxon>Methanobacteriati</taxon>
        <taxon>Methanobacteriota</taxon>
        <taxon>Thermococci</taxon>
        <taxon>Thermococcales</taxon>
        <taxon>Thermococcaceae</taxon>
        <taxon>Thermococcus</taxon>
    </lineage>
</organism>
<dbReference type="AlphaFoldDB" id="A0A172WIR8"/>